<keyword evidence="3" id="KW-0479">Metal-binding</keyword>
<keyword evidence="5" id="KW-0067">ATP-binding</keyword>
<comment type="caution">
    <text evidence="7">The sequence shown here is derived from an EMBL/GenBank/DDBJ whole genome shotgun (WGS) entry which is preliminary data.</text>
</comment>
<evidence type="ECO:0000256" key="1">
    <source>
        <dbReference type="ARBA" id="ARBA00008276"/>
    </source>
</evidence>
<comment type="similarity">
    <text evidence="1">Belongs to the folylpolyglutamate synthase family.</text>
</comment>
<evidence type="ECO:0000313" key="8">
    <source>
        <dbReference type="Proteomes" id="UP001295684"/>
    </source>
</evidence>
<dbReference type="AlphaFoldDB" id="A0AAD1UFH0"/>
<reference evidence="7" key="1">
    <citation type="submission" date="2023-07" db="EMBL/GenBank/DDBJ databases">
        <authorList>
            <consortium name="AG Swart"/>
            <person name="Singh M."/>
            <person name="Singh A."/>
            <person name="Seah K."/>
            <person name="Emmerich C."/>
        </authorList>
    </citation>
    <scope>NUCLEOTIDE SEQUENCE</scope>
    <source>
        <strain evidence="7">DP1</strain>
    </source>
</reference>
<dbReference type="GO" id="GO:0005739">
    <property type="term" value="C:mitochondrion"/>
    <property type="evidence" value="ECO:0007669"/>
    <property type="project" value="TreeGrafter"/>
</dbReference>
<dbReference type="NCBIfam" id="TIGR01499">
    <property type="entry name" value="folC"/>
    <property type="match status" value="1"/>
</dbReference>
<dbReference type="SUPFAM" id="SSF53244">
    <property type="entry name" value="MurD-like peptide ligases, peptide-binding domain"/>
    <property type="match status" value="1"/>
</dbReference>
<gene>
    <name evidence="7" type="ORF">ECRASSUSDP1_LOCUS7184</name>
</gene>
<evidence type="ECO:0000256" key="5">
    <source>
        <dbReference type="ARBA" id="ARBA00022840"/>
    </source>
</evidence>
<sequence length="396" mass="44759">MWLALNGKGSVSFKTAALLEKSGFKTGLFTSPHVSCVRERIRVNRQLMSKEEFVKYFDICKDFEQKAELTFGFFQMMLSMALLYFQQQRCDYIVLECGIGGLASSTNVVDSDFAAITSVGFDHRESLGPTEMHICRNKAGIIRQDIPLIVGPTIPLNVVEPICKVHNSKLVVVDSDTQNFVEMNKSIAYALYKEIIETEKEIPHDLNEEEIEEALDVTQECRMDLIPSEKIKEFAPGLDCYPKAAYMDVAHNSPALKSLISTVNSIHKDSKPLQIYVICTFSEGKEIAQSLETLRCETKVVKVVIIKHFKLIKEDNARKYISEVNSSQSPNSGKITELYSHGDLEKNTRSVLEQISQSKNQNAILLHCGSVFLMEYIKDLYNIPQEKDMDNLNSLM</sequence>
<proteinExistence type="inferred from homology"/>
<dbReference type="PANTHER" id="PTHR11136:SF0">
    <property type="entry name" value="DIHYDROFOLATE SYNTHETASE-RELATED"/>
    <property type="match status" value="1"/>
</dbReference>
<evidence type="ECO:0000256" key="4">
    <source>
        <dbReference type="ARBA" id="ARBA00022741"/>
    </source>
</evidence>
<dbReference type="GO" id="GO:0005524">
    <property type="term" value="F:ATP binding"/>
    <property type="evidence" value="ECO:0007669"/>
    <property type="project" value="UniProtKB-KW"/>
</dbReference>
<dbReference type="PANTHER" id="PTHR11136">
    <property type="entry name" value="FOLYLPOLYGLUTAMATE SYNTHASE-RELATED"/>
    <property type="match status" value="1"/>
</dbReference>
<organism evidence="7 8">
    <name type="scientific">Euplotes crassus</name>
    <dbReference type="NCBI Taxonomy" id="5936"/>
    <lineage>
        <taxon>Eukaryota</taxon>
        <taxon>Sar</taxon>
        <taxon>Alveolata</taxon>
        <taxon>Ciliophora</taxon>
        <taxon>Intramacronucleata</taxon>
        <taxon>Spirotrichea</taxon>
        <taxon>Hypotrichia</taxon>
        <taxon>Euplotida</taxon>
        <taxon>Euplotidae</taxon>
        <taxon>Moneuplotes</taxon>
    </lineage>
</organism>
<evidence type="ECO:0000256" key="2">
    <source>
        <dbReference type="ARBA" id="ARBA00022598"/>
    </source>
</evidence>
<dbReference type="InterPro" id="IPR036615">
    <property type="entry name" value="Mur_ligase_C_dom_sf"/>
</dbReference>
<evidence type="ECO:0000313" key="7">
    <source>
        <dbReference type="EMBL" id="CAI2365915.1"/>
    </source>
</evidence>
<evidence type="ECO:0008006" key="9">
    <source>
        <dbReference type="Google" id="ProtNLM"/>
    </source>
</evidence>
<dbReference type="EMBL" id="CAMPGE010006992">
    <property type="protein sequence ID" value="CAI2365915.1"/>
    <property type="molecule type" value="Genomic_DNA"/>
</dbReference>
<evidence type="ECO:0000256" key="3">
    <source>
        <dbReference type="ARBA" id="ARBA00022723"/>
    </source>
</evidence>
<dbReference type="Proteomes" id="UP001295684">
    <property type="component" value="Unassembled WGS sequence"/>
</dbReference>
<keyword evidence="6" id="KW-0460">Magnesium</keyword>
<evidence type="ECO:0000256" key="6">
    <source>
        <dbReference type="ARBA" id="ARBA00022842"/>
    </source>
</evidence>
<accession>A0AAD1UFH0</accession>
<dbReference type="InterPro" id="IPR036565">
    <property type="entry name" value="Mur-like_cat_sf"/>
</dbReference>
<dbReference type="GO" id="GO:0005829">
    <property type="term" value="C:cytosol"/>
    <property type="evidence" value="ECO:0007669"/>
    <property type="project" value="TreeGrafter"/>
</dbReference>
<dbReference type="GO" id="GO:0008841">
    <property type="term" value="F:dihydrofolate synthase activity"/>
    <property type="evidence" value="ECO:0007669"/>
    <property type="project" value="TreeGrafter"/>
</dbReference>
<keyword evidence="8" id="KW-1185">Reference proteome</keyword>
<dbReference type="Gene3D" id="3.40.1190.10">
    <property type="entry name" value="Mur-like, catalytic domain"/>
    <property type="match status" value="1"/>
</dbReference>
<dbReference type="Gene3D" id="3.90.190.20">
    <property type="entry name" value="Mur ligase, C-terminal domain"/>
    <property type="match status" value="1"/>
</dbReference>
<protein>
    <recommendedName>
        <fullName evidence="9">Tetrahydrofolate synthase</fullName>
    </recommendedName>
</protein>
<keyword evidence="2" id="KW-0436">Ligase</keyword>
<keyword evidence="4" id="KW-0547">Nucleotide-binding</keyword>
<dbReference type="GO" id="GO:0004326">
    <property type="term" value="F:tetrahydrofolylpolyglutamate synthase activity"/>
    <property type="evidence" value="ECO:0007669"/>
    <property type="project" value="InterPro"/>
</dbReference>
<dbReference type="GO" id="GO:0046872">
    <property type="term" value="F:metal ion binding"/>
    <property type="evidence" value="ECO:0007669"/>
    <property type="project" value="UniProtKB-KW"/>
</dbReference>
<dbReference type="InterPro" id="IPR001645">
    <property type="entry name" value="Folylpolyglutamate_synth"/>
</dbReference>
<name>A0AAD1UFH0_EUPCR</name>
<dbReference type="SUPFAM" id="SSF53623">
    <property type="entry name" value="MurD-like peptide ligases, catalytic domain"/>
    <property type="match status" value="1"/>
</dbReference>